<keyword evidence="5" id="KW-1185">Reference proteome</keyword>
<accession>A0AA86NAM8</accession>
<proteinExistence type="predicted"/>
<protein>
    <submittedName>
        <fullName evidence="1">Ankyrin repeat-containing domain superfamily</fullName>
    </submittedName>
    <submittedName>
        <fullName evidence="3">Ankyrin_repeat-containing domain superfamily</fullName>
    </submittedName>
</protein>
<evidence type="ECO:0000313" key="1">
    <source>
        <dbReference type="EMBL" id="CAI9915810.1"/>
    </source>
</evidence>
<organism evidence="1">
    <name type="scientific">Hexamita inflata</name>
    <dbReference type="NCBI Taxonomy" id="28002"/>
    <lineage>
        <taxon>Eukaryota</taxon>
        <taxon>Metamonada</taxon>
        <taxon>Diplomonadida</taxon>
        <taxon>Hexamitidae</taxon>
        <taxon>Hexamitinae</taxon>
        <taxon>Hexamita</taxon>
    </lineage>
</organism>
<dbReference type="EMBL" id="CATOUU010000078">
    <property type="protein sequence ID" value="CAI9915810.1"/>
    <property type="molecule type" value="Genomic_DNA"/>
</dbReference>
<dbReference type="EMBL" id="CATOUU010000341">
    <property type="protein sequence ID" value="CAI9925488.1"/>
    <property type="molecule type" value="Genomic_DNA"/>
</dbReference>
<dbReference type="EMBL" id="CAXDID020000570">
    <property type="protein sequence ID" value="CAL6103690.1"/>
    <property type="molecule type" value="Genomic_DNA"/>
</dbReference>
<name>A0AA86NAM8_9EUKA</name>
<gene>
    <name evidence="2" type="ORF">HINF_LOCUS13133</name>
    <name evidence="3" type="ORF">HINF_LOCUS20911</name>
    <name evidence="1" type="ORF">HINF_LOCUS3455</name>
    <name evidence="4" type="ORF">HINF_LOCUS72263</name>
</gene>
<evidence type="ECO:0000313" key="5">
    <source>
        <dbReference type="Proteomes" id="UP001642409"/>
    </source>
</evidence>
<evidence type="ECO:0000313" key="4">
    <source>
        <dbReference type="EMBL" id="CAL6103690.1"/>
    </source>
</evidence>
<sequence>MGCQAPNPFATAWFAAAVQNDLPQVQNLRQCSGSYANGLSALHVSLIHGSFDVFTFLLPLEFDLLTKREVVHGKRVIPTNSSILQISCILNNAQCAKQILNHLHAHQITSAPYLHQYLRSANGSCCRLISHPFFVPQLQKAVKNRTNLLSTVENGDLFEYFEGNFNEIPGQFIQLLKIYFQQNNYLLKEQNKSFQLQNQNFVNALKKLQKKVEEDEEFTVKSEFGDLAGSKFMYVVDE</sequence>
<dbReference type="EMBL" id="CAXDID020000056">
    <property type="protein sequence ID" value="CAL6007997.1"/>
    <property type="molecule type" value="Genomic_DNA"/>
</dbReference>
<comment type="caution">
    <text evidence="1">The sequence shown here is derived from an EMBL/GenBank/DDBJ whole genome shotgun (WGS) entry which is preliminary data.</text>
</comment>
<dbReference type="AlphaFoldDB" id="A0AA86NAM8"/>
<reference evidence="1" key="1">
    <citation type="submission" date="2023-06" db="EMBL/GenBank/DDBJ databases">
        <authorList>
            <person name="Kurt Z."/>
        </authorList>
    </citation>
    <scope>NUCLEOTIDE SEQUENCE</scope>
</reference>
<dbReference type="SUPFAM" id="SSF48403">
    <property type="entry name" value="Ankyrin repeat"/>
    <property type="match status" value="1"/>
</dbReference>
<dbReference type="InterPro" id="IPR036770">
    <property type="entry name" value="Ankyrin_rpt-contain_sf"/>
</dbReference>
<dbReference type="Proteomes" id="UP001642409">
    <property type="component" value="Unassembled WGS sequence"/>
</dbReference>
<evidence type="ECO:0000313" key="3">
    <source>
        <dbReference type="EMBL" id="CAL6007997.1"/>
    </source>
</evidence>
<reference evidence="3 5" key="2">
    <citation type="submission" date="2024-07" db="EMBL/GenBank/DDBJ databases">
        <authorList>
            <person name="Akdeniz Z."/>
        </authorList>
    </citation>
    <scope>NUCLEOTIDE SEQUENCE [LARGE SCALE GENOMIC DNA]</scope>
</reference>
<evidence type="ECO:0000313" key="2">
    <source>
        <dbReference type="EMBL" id="CAI9925488.1"/>
    </source>
</evidence>